<dbReference type="Pfam" id="PF13410">
    <property type="entry name" value="GST_C_2"/>
    <property type="match status" value="1"/>
</dbReference>
<dbReference type="InterPro" id="IPR036249">
    <property type="entry name" value="Thioredoxin-like_sf"/>
</dbReference>
<feature type="transmembrane region" description="Helical" evidence="5">
    <location>
        <begin position="610"/>
        <end position="629"/>
    </location>
</feature>
<feature type="transmembrane region" description="Helical" evidence="5">
    <location>
        <begin position="698"/>
        <end position="721"/>
    </location>
</feature>
<dbReference type="SUPFAM" id="SSF103473">
    <property type="entry name" value="MFS general substrate transporter"/>
    <property type="match status" value="1"/>
</dbReference>
<dbReference type="InterPro" id="IPR036259">
    <property type="entry name" value="MFS_trans_sf"/>
</dbReference>
<protein>
    <submittedName>
        <fullName evidence="8">LinD protein</fullName>
    </submittedName>
</protein>
<accession>A0A812ZWZ8</accession>
<dbReference type="Gene3D" id="3.40.30.10">
    <property type="entry name" value="Glutaredoxin"/>
    <property type="match status" value="1"/>
</dbReference>
<feature type="transmembrane region" description="Helical" evidence="5">
    <location>
        <begin position="641"/>
        <end position="667"/>
    </location>
</feature>
<dbReference type="AlphaFoldDB" id="A0A812ZWZ8"/>
<evidence type="ECO:0000259" key="6">
    <source>
        <dbReference type="PROSITE" id="PS50404"/>
    </source>
</evidence>
<feature type="transmembrane region" description="Helical" evidence="5">
    <location>
        <begin position="421"/>
        <end position="440"/>
    </location>
</feature>
<feature type="transmembrane region" description="Helical" evidence="5">
    <location>
        <begin position="733"/>
        <end position="756"/>
    </location>
</feature>
<dbReference type="Gene3D" id="1.20.1050.10">
    <property type="match status" value="1"/>
</dbReference>
<evidence type="ECO:0000313" key="8">
    <source>
        <dbReference type="EMBL" id="CAE7844296.1"/>
    </source>
</evidence>
<name>A0A812ZWZ8_9DINO</name>
<keyword evidence="4 5" id="KW-0472">Membrane</keyword>
<organism evidence="8 9">
    <name type="scientific">Symbiodinium necroappetens</name>
    <dbReference type="NCBI Taxonomy" id="1628268"/>
    <lineage>
        <taxon>Eukaryota</taxon>
        <taxon>Sar</taxon>
        <taxon>Alveolata</taxon>
        <taxon>Dinophyceae</taxon>
        <taxon>Suessiales</taxon>
        <taxon>Symbiodiniaceae</taxon>
        <taxon>Symbiodinium</taxon>
    </lineage>
</organism>
<gene>
    <name evidence="8" type="primary">linD</name>
    <name evidence="8" type="ORF">SNEC2469_LOCUS25865</name>
</gene>
<keyword evidence="9" id="KW-1185">Reference proteome</keyword>
<feature type="transmembrane region" description="Helical" evidence="5">
    <location>
        <begin position="452"/>
        <end position="472"/>
    </location>
</feature>
<keyword evidence="2 5" id="KW-0812">Transmembrane</keyword>
<proteinExistence type="predicted"/>
<dbReference type="PROSITE" id="PS50404">
    <property type="entry name" value="GST_NTER"/>
    <property type="match status" value="1"/>
</dbReference>
<dbReference type="Pfam" id="PF13409">
    <property type="entry name" value="GST_N_2"/>
    <property type="match status" value="1"/>
</dbReference>
<evidence type="ECO:0000256" key="2">
    <source>
        <dbReference type="ARBA" id="ARBA00022692"/>
    </source>
</evidence>
<dbReference type="Pfam" id="PF07690">
    <property type="entry name" value="MFS_1"/>
    <property type="match status" value="1"/>
</dbReference>
<dbReference type="GO" id="GO:0022857">
    <property type="term" value="F:transmembrane transporter activity"/>
    <property type="evidence" value="ECO:0007669"/>
    <property type="project" value="InterPro"/>
</dbReference>
<dbReference type="OrthoDB" id="433512at2759"/>
<comment type="subcellular location">
    <subcellularLocation>
        <location evidence="1">Membrane</location>
        <topology evidence="1">Multi-pass membrane protein</topology>
    </subcellularLocation>
</comment>
<feature type="transmembrane region" description="Helical" evidence="5">
    <location>
        <begin position="673"/>
        <end position="691"/>
    </location>
</feature>
<dbReference type="EMBL" id="CAJNJA010051620">
    <property type="protein sequence ID" value="CAE7844296.1"/>
    <property type="molecule type" value="Genomic_DNA"/>
</dbReference>
<dbReference type="Proteomes" id="UP000601435">
    <property type="component" value="Unassembled WGS sequence"/>
</dbReference>
<dbReference type="Gene3D" id="1.20.1250.20">
    <property type="entry name" value="MFS general substrate transporter like domains"/>
    <property type="match status" value="1"/>
</dbReference>
<dbReference type="SUPFAM" id="SSF47616">
    <property type="entry name" value="GST C-terminal domain-like"/>
    <property type="match status" value="1"/>
</dbReference>
<evidence type="ECO:0000259" key="7">
    <source>
        <dbReference type="PROSITE" id="PS50405"/>
    </source>
</evidence>
<feature type="domain" description="GST C-terminal" evidence="7">
    <location>
        <begin position="265"/>
        <end position="405"/>
    </location>
</feature>
<dbReference type="PANTHER" id="PTHR24064">
    <property type="entry name" value="SOLUTE CARRIER FAMILY 22 MEMBER"/>
    <property type="match status" value="1"/>
</dbReference>
<dbReference type="GO" id="GO:0016020">
    <property type="term" value="C:membrane"/>
    <property type="evidence" value="ECO:0007669"/>
    <property type="project" value="UniProtKB-SubCell"/>
</dbReference>
<evidence type="ECO:0000313" key="9">
    <source>
        <dbReference type="Proteomes" id="UP000601435"/>
    </source>
</evidence>
<evidence type="ECO:0000256" key="3">
    <source>
        <dbReference type="ARBA" id="ARBA00022989"/>
    </source>
</evidence>
<evidence type="ECO:0000256" key="5">
    <source>
        <dbReference type="SAM" id="Phobius"/>
    </source>
</evidence>
<dbReference type="InterPro" id="IPR011701">
    <property type="entry name" value="MFS"/>
</dbReference>
<dbReference type="SUPFAM" id="SSF52833">
    <property type="entry name" value="Thioredoxin-like"/>
    <property type="match status" value="1"/>
</dbReference>
<keyword evidence="3 5" id="KW-1133">Transmembrane helix</keyword>
<dbReference type="InterPro" id="IPR010987">
    <property type="entry name" value="Glutathione-S-Trfase_C-like"/>
</dbReference>
<feature type="domain" description="GST N-terminal" evidence="6">
    <location>
        <begin position="112"/>
        <end position="220"/>
    </location>
</feature>
<feature type="transmembrane region" description="Helical" evidence="5">
    <location>
        <begin position="478"/>
        <end position="499"/>
    </location>
</feature>
<sequence>MSRQTGDEDARSTCRQCPRFVPACSNFSIQYNYSSASIAAAIMLSHNDIIGDGVRPDFPQPSWACSLSRYDARFCSSATFAMASAFDEAVCGLASLGVKSCIINGNDSLGQPRFDLFHFEWSICSWKVRCVLAEKRVPWTSWQLTAPLHNNYHPAYVQLRSLGNPGGHLVGEVFSGATAASSQGFDPLAVPTLLDRQKKKVVVDSKVICEYLERELPEPRLMPKEYDEVIAKHLSLVDETPHMGMFYGLHLAETPPDPVVKKFAELTKGAQKGQLETIDKYLADPSLPVHLRPLYEAKRKKTSMAQLKVGVNCTQEALHEMHVTVKGFLAQLESDLKQSGGPYICGNMFTMADLVWFTSLLRLLELGYEDWFSSRALPCVHTYAARILRRTELARATYLWPYKPVSANVRKLMSETAPVQVAHGLLGAVFIGSVAGMLTMGYLGDVLGVRPALIVTNALAAFGALASSLFSWGTPETIWTMIAVSRLIMGIGVGGNYPLSAAKAGQPGKGAREVSAVDAANSAAKAFFWQGPGQLAPYLLALPLLSLPPSQGITSVQFRILLGIGALPAAVVLLCSAYEEDLDSGARASGRGNLGDARNWQLLKGTAGCWFLFDIAFYGTVIFSPAILLKVFGKTESLTSLAVHAAATILVTILGNGASLAALRWIGAKTLNTAGFVASCLAFCAFALAYASFHDKHWLQFVLLCIVNFTLSMNNISTFMLPVLAFPRSVRSTFHGISAAAAKLGAMVGTVLFPALEGRGIPFVMFTQAFVCGMGACCSHWFLEVVEEDVDWEEQVELQLVEAIGLPESAQDAAAREMQVRGG</sequence>
<dbReference type="InterPro" id="IPR004045">
    <property type="entry name" value="Glutathione_S-Trfase_N"/>
</dbReference>
<dbReference type="InterPro" id="IPR036282">
    <property type="entry name" value="Glutathione-S-Trfase_C_sf"/>
</dbReference>
<evidence type="ECO:0000256" key="4">
    <source>
        <dbReference type="ARBA" id="ARBA00023136"/>
    </source>
</evidence>
<reference evidence="8" key="1">
    <citation type="submission" date="2021-02" db="EMBL/GenBank/DDBJ databases">
        <authorList>
            <person name="Dougan E. K."/>
            <person name="Rhodes N."/>
            <person name="Thang M."/>
            <person name="Chan C."/>
        </authorList>
    </citation>
    <scope>NUCLEOTIDE SEQUENCE</scope>
</reference>
<dbReference type="CDD" id="cd00299">
    <property type="entry name" value="GST_C_family"/>
    <property type="match status" value="1"/>
</dbReference>
<dbReference type="PROSITE" id="PS50405">
    <property type="entry name" value="GST_CTER"/>
    <property type="match status" value="1"/>
</dbReference>
<comment type="caution">
    <text evidence="8">The sequence shown here is derived from an EMBL/GenBank/DDBJ whole genome shotgun (WGS) entry which is preliminary data.</text>
</comment>
<evidence type="ECO:0000256" key="1">
    <source>
        <dbReference type="ARBA" id="ARBA00004141"/>
    </source>
</evidence>